<keyword evidence="5 7" id="KW-0732">Signal</keyword>
<evidence type="ECO:0000313" key="8">
    <source>
        <dbReference type="EMBL" id="MFG6414311.1"/>
    </source>
</evidence>
<feature type="chain" id="PRO_5047031492" evidence="7">
    <location>
        <begin position="22"/>
        <end position="288"/>
    </location>
</feature>
<dbReference type="PANTHER" id="PTHR42953:SF1">
    <property type="entry name" value="METAL-BINDING PROTEIN HI_0362-RELATED"/>
    <property type="match status" value="1"/>
</dbReference>
<dbReference type="Pfam" id="PF01297">
    <property type="entry name" value="ZnuA"/>
    <property type="match status" value="1"/>
</dbReference>
<keyword evidence="4" id="KW-0479">Metal-binding</keyword>
<dbReference type="RefSeq" id="WP_394470388.1">
    <property type="nucleotide sequence ID" value="NZ_JBIGHY010000003.1"/>
</dbReference>
<dbReference type="SUPFAM" id="SSF53807">
    <property type="entry name" value="Helical backbone' metal receptor"/>
    <property type="match status" value="1"/>
</dbReference>
<dbReference type="InterPro" id="IPR006129">
    <property type="entry name" value="AdhesinB"/>
</dbReference>
<dbReference type="InterPro" id="IPR050492">
    <property type="entry name" value="Bact_metal-bind_prot9"/>
</dbReference>
<evidence type="ECO:0000256" key="5">
    <source>
        <dbReference type="ARBA" id="ARBA00022729"/>
    </source>
</evidence>
<keyword evidence="3 6" id="KW-0813">Transport</keyword>
<evidence type="ECO:0000256" key="7">
    <source>
        <dbReference type="SAM" id="SignalP"/>
    </source>
</evidence>
<evidence type="ECO:0000256" key="4">
    <source>
        <dbReference type="ARBA" id="ARBA00022723"/>
    </source>
</evidence>
<evidence type="ECO:0000256" key="1">
    <source>
        <dbReference type="ARBA" id="ARBA00004196"/>
    </source>
</evidence>
<gene>
    <name evidence="8" type="ORF">ACG02S_10405</name>
</gene>
<name>A0ABW7ELE6_9BURK</name>
<dbReference type="EMBL" id="JBIGHY010000003">
    <property type="protein sequence ID" value="MFG6414311.1"/>
    <property type="molecule type" value="Genomic_DNA"/>
</dbReference>
<evidence type="ECO:0000256" key="3">
    <source>
        <dbReference type="ARBA" id="ARBA00022448"/>
    </source>
</evidence>
<accession>A0ABW7ELE6</accession>
<comment type="caution">
    <text evidence="8">The sequence shown here is derived from an EMBL/GenBank/DDBJ whole genome shotgun (WGS) entry which is preliminary data.</text>
</comment>
<keyword evidence="9" id="KW-1185">Reference proteome</keyword>
<dbReference type="PANTHER" id="PTHR42953">
    <property type="entry name" value="HIGH-AFFINITY ZINC UPTAKE SYSTEM PROTEIN ZNUA-RELATED"/>
    <property type="match status" value="1"/>
</dbReference>
<organism evidence="8 9">
    <name type="scientific">Pelomonas dachongensis</name>
    <dbReference type="NCBI Taxonomy" id="3299029"/>
    <lineage>
        <taxon>Bacteria</taxon>
        <taxon>Pseudomonadati</taxon>
        <taxon>Pseudomonadota</taxon>
        <taxon>Betaproteobacteria</taxon>
        <taxon>Burkholderiales</taxon>
        <taxon>Sphaerotilaceae</taxon>
        <taxon>Roseateles</taxon>
    </lineage>
</organism>
<dbReference type="InterPro" id="IPR006127">
    <property type="entry name" value="ZnuA-like"/>
</dbReference>
<dbReference type="PRINTS" id="PR00691">
    <property type="entry name" value="ADHESINB"/>
</dbReference>
<evidence type="ECO:0000256" key="6">
    <source>
        <dbReference type="RuleBase" id="RU003512"/>
    </source>
</evidence>
<feature type="signal peptide" evidence="7">
    <location>
        <begin position="1"/>
        <end position="21"/>
    </location>
</feature>
<dbReference type="Gene3D" id="3.40.50.1980">
    <property type="entry name" value="Nitrogenase molybdenum iron protein domain"/>
    <property type="match status" value="2"/>
</dbReference>
<proteinExistence type="inferred from homology"/>
<protein>
    <submittedName>
        <fullName evidence="8">Metal ABC transporter solute-binding protein, Zn/Mn family</fullName>
    </submittedName>
</protein>
<reference evidence="8 9" key="1">
    <citation type="submission" date="2024-09" db="EMBL/GenBank/DDBJ databases">
        <title>Novel species of the genus Pelomonas and Roseateles isolated from streams.</title>
        <authorList>
            <person name="Lu H."/>
        </authorList>
    </citation>
    <scope>NUCLEOTIDE SEQUENCE [LARGE SCALE GENOMIC DNA]</scope>
    <source>
        <strain evidence="8 9">DC23W</strain>
    </source>
</reference>
<dbReference type="PRINTS" id="PR00690">
    <property type="entry name" value="ADHESNFAMILY"/>
</dbReference>
<dbReference type="Proteomes" id="UP001606300">
    <property type="component" value="Unassembled WGS sequence"/>
</dbReference>
<comment type="similarity">
    <text evidence="2 6">Belongs to the bacterial solute-binding protein 9 family.</text>
</comment>
<dbReference type="InterPro" id="IPR006128">
    <property type="entry name" value="Lipoprotein_PsaA-like"/>
</dbReference>
<comment type="subcellular location">
    <subcellularLocation>
        <location evidence="1">Cell envelope</location>
    </subcellularLocation>
</comment>
<evidence type="ECO:0000256" key="2">
    <source>
        <dbReference type="ARBA" id="ARBA00011028"/>
    </source>
</evidence>
<sequence length="288" mass="30493">MKRRLLLAAAGAPLLPAAAPAPLRVMTSFSILADLVREVGGDMVSVNSLVGPDADAHVYKPTPRDVRGIAAAEVVVVNGLGFEGWLERLLTASGTRAAVVVATEGIQPRLAGLSVDPHAWHDAALLQRYVATLAAALAKARPGAREVIAARARSYTDRLAAADADIRSRLSRVPREQRRVFTAHDAFGYFGAAYGVDFLSPQGPGTGHEPSAADVARLVRQLRRDRVRAVFAENIADARLIERIAREAGARVGRRLYSDALSGPAGPAPTCLKLFAHNADAICTAFGV</sequence>
<evidence type="ECO:0000313" key="9">
    <source>
        <dbReference type="Proteomes" id="UP001606300"/>
    </source>
</evidence>